<dbReference type="PANTHER" id="PTHR47926">
    <property type="entry name" value="PENTATRICOPEPTIDE REPEAT-CONTAINING PROTEIN"/>
    <property type="match status" value="1"/>
</dbReference>
<organism evidence="3 4">
    <name type="scientific">Solanum verrucosum</name>
    <dbReference type="NCBI Taxonomy" id="315347"/>
    <lineage>
        <taxon>Eukaryota</taxon>
        <taxon>Viridiplantae</taxon>
        <taxon>Streptophyta</taxon>
        <taxon>Embryophyta</taxon>
        <taxon>Tracheophyta</taxon>
        <taxon>Spermatophyta</taxon>
        <taxon>Magnoliopsida</taxon>
        <taxon>eudicotyledons</taxon>
        <taxon>Gunneridae</taxon>
        <taxon>Pentapetalae</taxon>
        <taxon>asterids</taxon>
        <taxon>lamiids</taxon>
        <taxon>Solanales</taxon>
        <taxon>Solanaceae</taxon>
        <taxon>Solanoideae</taxon>
        <taxon>Solaneae</taxon>
        <taxon>Solanum</taxon>
    </lineage>
</organism>
<dbReference type="InterPro" id="IPR046848">
    <property type="entry name" value="E_motif"/>
</dbReference>
<dbReference type="EMBL" id="CP133613">
    <property type="protein sequence ID" value="WMV16251.1"/>
    <property type="molecule type" value="Genomic_DNA"/>
</dbReference>
<reference evidence="3" key="1">
    <citation type="submission" date="2023-08" db="EMBL/GenBank/DDBJ databases">
        <title>A de novo genome assembly of Solanum verrucosum Schlechtendal, a Mexican diploid species geographically isolated from the other diploid A-genome species in potato relatives.</title>
        <authorList>
            <person name="Hosaka K."/>
        </authorList>
    </citation>
    <scope>NUCLEOTIDE SEQUENCE</scope>
    <source>
        <tissue evidence="3">Young leaves</tissue>
    </source>
</reference>
<feature type="repeat" description="PPR" evidence="2">
    <location>
        <begin position="274"/>
        <end position="308"/>
    </location>
</feature>
<evidence type="ECO:0000313" key="3">
    <source>
        <dbReference type="EMBL" id="WMV16251.1"/>
    </source>
</evidence>
<dbReference type="Pfam" id="PF01535">
    <property type="entry name" value="PPR"/>
    <property type="match status" value="2"/>
</dbReference>
<gene>
    <name evidence="3" type="ORF">MTR67_009636</name>
</gene>
<dbReference type="PROSITE" id="PS51375">
    <property type="entry name" value="PPR"/>
    <property type="match status" value="4"/>
</dbReference>
<dbReference type="FunFam" id="1.25.40.10:FF:001814">
    <property type="entry name" value="Pentatricopeptide repeat-containing protein At1g77170, mitochondrial"/>
    <property type="match status" value="1"/>
</dbReference>
<dbReference type="NCBIfam" id="TIGR00756">
    <property type="entry name" value="PPR"/>
    <property type="match status" value="4"/>
</dbReference>
<dbReference type="FunFam" id="1.25.40.10:FF:000184">
    <property type="entry name" value="Pentatricopeptide repeat-containing protein, chloroplastic"/>
    <property type="match status" value="1"/>
</dbReference>
<dbReference type="Pfam" id="PF20431">
    <property type="entry name" value="E_motif"/>
    <property type="match status" value="1"/>
</dbReference>
<proteinExistence type="predicted"/>
<keyword evidence="1" id="KW-0677">Repeat</keyword>
<protein>
    <recommendedName>
        <fullName evidence="5">Pentatricopeptide repeat-containing protein</fullName>
    </recommendedName>
</protein>
<dbReference type="GO" id="GO:0003723">
    <property type="term" value="F:RNA binding"/>
    <property type="evidence" value="ECO:0007669"/>
    <property type="project" value="InterPro"/>
</dbReference>
<accession>A0AAF0TEM1</accession>
<feature type="repeat" description="PPR" evidence="2">
    <location>
        <begin position="171"/>
        <end position="205"/>
    </location>
</feature>
<dbReference type="InterPro" id="IPR002885">
    <property type="entry name" value="PPR_rpt"/>
</dbReference>
<evidence type="ECO:0008006" key="5">
    <source>
        <dbReference type="Google" id="ProtNLM"/>
    </source>
</evidence>
<feature type="repeat" description="PPR" evidence="2">
    <location>
        <begin position="243"/>
        <end position="273"/>
    </location>
</feature>
<dbReference type="Pfam" id="PF13041">
    <property type="entry name" value="PPR_2"/>
    <property type="match status" value="3"/>
</dbReference>
<dbReference type="Gene3D" id="1.25.40.10">
    <property type="entry name" value="Tetratricopeptide repeat domain"/>
    <property type="match status" value="3"/>
</dbReference>
<dbReference type="Proteomes" id="UP001234989">
    <property type="component" value="Chromosome 2"/>
</dbReference>
<dbReference type="InterPro" id="IPR046960">
    <property type="entry name" value="PPR_At4g14850-like_plant"/>
</dbReference>
<keyword evidence="4" id="KW-1185">Reference proteome</keyword>
<dbReference type="PANTHER" id="PTHR47926:SF491">
    <property type="entry name" value="(WILD MALAYSIAN BANANA) HYPOTHETICAL PROTEIN"/>
    <property type="match status" value="1"/>
</dbReference>
<sequence>MSPFHCLLLRFGRNRVNSFHLSHSLATATNILDSNDKIIATRISNCNNLHHLDQIYAQVIRNHFLELYPVQFHWNNIIRSYTRLNSPSNALHVYITMSRTGVRPDTFTLPIVLKAICQVLNYVVARQLHGIAIKLGLETNMYCESGFISLYAKAGEFENARKVFEQNSERKLGSWNAIIAGLSQGGRAKEAIEMFLELRESGLQPDDVTMVSVTSACGSLGDLDLASQLHKCVFQAKEMERSDLLMMNSLIDMYGKCGKMDLAYRVFSRMNERNVSSWTSMIVGYAMHGYVRDAVECFHCMREAGVRPNHVTFIGVLSACVHGGMVKEGKYYFNMMKNEYGIAPMLQHYGCMVDLLGRAGLFEEARGTIEGMSMKPNVVIWGCLMGACEKHGHVKMGEWVAKHLQQLEPWNDGVYVVLSNIYASNDMWEEIVAWRGRIIIFTGFCGPTQFVVKVFLDSGAKAVACPSIEPDEARLFTCQGTGDFNSFNNGKFEIGKEEAEDDNSEPSRVQQVLGKIVNQRKVKDTQSSFEMNMMIRGSYPSSYSQGKRKFVNAYADCMLLLIKAFAWSCDSIRCKEELYLYMQWKRIAEGRKHGERKREK</sequence>
<name>A0AAF0TEM1_SOLVR</name>
<dbReference type="GO" id="GO:0009451">
    <property type="term" value="P:RNA modification"/>
    <property type="evidence" value="ECO:0007669"/>
    <property type="project" value="InterPro"/>
</dbReference>
<dbReference type="InterPro" id="IPR011990">
    <property type="entry name" value="TPR-like_helical_dom_sf"/>
</dbReference>
<evidence type="ECO:0000256" key="2">
    <source>
        <dbReference type="PROSITE-ProRule" id="PRU00708"/>
    </source>
</evidence>
<evidence type="ECO:0000256" key="1">
    <source>
        <dbReference type="ARBA" id="ARBA00022737"/>
    </source>
</evidence>
<feature type="repeat" description="PPR" evidence="2">
    <location>
        <begin position="70"/>
        <end position="104"/>
    </location>
</feature>
<dbReference type="AlphaFoldDB" id="A0AAF0TEM1"/>
<evidence type="ECO:0000313" key="4">
    <source>
        <dbReference type="Proteomes" id="UP001234989"/>
    </source>
</evidence>